<keyword evidence="4" id="KW-0067">ATP-binding</keyword>
<dbReference type="EMBL" id="BMLT01000006">
    <property type="protein sequence ID" value="GGO83358.1"/>
    <property type="molecule type" value="Genomic_DNA"/>
</dbReference>
<dbReference type="GO" id="GO:0006744">
    <property type="term" value="P:ubiquinone biosynthetic process"/>
    <property type="evidence" value="ECO:0007669"/>
    <property type="project" value="TreeGrafter"/>
</dbReference>
<evidence type="ECO:0000256" key="2">
    <source>
        <dbReference type="ARBA" id="ARBA00022679"/>
    </source>
</evidence>
<feature type="domain" description="ABC1 atypical kinase-like" evidence="5">
    <location>
        <begin position="99"/>
        <end position="343"/>
    </location>
</feature>
<evidence type="ECO:0000256" key="4">
    <source>
        <dbReference type="ARBA" id="ARBA00022840"/>
    </source>
</evidence>
<keyword evidence="3" id="KW-0547">Nucleotide-binding</keyword>
<proteinExistence type="inferred from homology"/>
<evidence type="ECO:0000259" key="5">
    <source>
        <dbReference type="Pfam" id="PF03109"/>
    </source>
</evidence>
<evidence type="ECO:0000256" key="3">
    <source>
        <dbReference type="ARBA" id="ARBA00022741"/>
    </source>
</evidence>
<organism evidence="6 7">
    <name type="scientific">Marinobacterium nitratireducens</name>
    <dbReference type="NCBI Taxonomy" id="518897"/>
    <lineage>
        <taxon>Bacteria</taxon>
        <taxon>Pseudomonadati</taxon>
        <taxon>Pseudomonadota</taxon>
        <taxon>Gammaproteobacteria</taxon>
        <taxon>Oceanospirillales</taxon>
        <taxon>Oceanospirillaceae</taxon>
        <taxon>Marinobacterium</taxon>
    </lineage>
</organism>
<dbReference type="InterPro" id="IPR004147">
    <property type="entry name" value="ABC1_dom"/>
</dbReference>
<dbReference type="GO" id="GO:0016740">
    <property type="term" value="F:transferase activity"/>
    <property type="evidence" value="ECO:0007669"/>
    <property type="project" value="UniProtKB-KW"/>
</dbReference>
<evidence type="ECO:0000313" key="6">
    <source>
        <dbReference type="EMBL" id="GGO83358.1"/>
    </source>
</evidence>
<keyword evidence="2" id="KW-0808">Transferase</keyword>
<comment type="similarity">
    <text evidence="1">Belongs to the protein kinase superfamily. ADCK protein kinase family.</text>
</comment>
<dbReference type="InterPro" id="IPR051409">
    <property type="entry name" value="Atypical_kinase_ADCK"/>
</dbReference>
<dbReference type="InterPro" id="IPR034646">
    <property type="entry name" value="ADCK3_dom"/>
</dbReference>
<protein>
    <submittedName>
        <fullName evidence="6">Ubiquinol-cytochrome c reductase</fullName>
    </submittedName>
</protein>
<comment type="caution">
    <text evidence="6">The sequence shown here is derived from an EMBL/GenBank/DDBJ whole genome shotgun (WGS) entry which is preliminary data.</text>
</comment>
<name>A0A917ZHJ0_9GAMM</name>
<dbReference type="GO" id="GO:0005524">
    <property type="term" value="F:ATP binding"/>
    <property type="evidence" value="ECO:0007669"/>
    <property type="project" value="UniProtKB-KW"/>
</dbReference>
<keyword evidence="7" id="KW-1185">Reference proteome</keyword>
<dbReference type="CDD" id="cd13970">
    <property type="entry name" value="ABC1_ADCK3"/>
    <property type="match status" value="1"/>
</dbReference>
<dbReference type="Pfam" id="PF03109">
    <property type="entry name" value="ABC1"/>
    <property type="match status" value="1"/>
</dbReference>
<dbReference type="PANTHER" id="PTHR43851:SF3">
    <property type="entry name" value="COENZYME Q8"/>
    <property type="match status" value="1"/>
</dbReference>
<dbReference type="InterPro" id="IPR011009">
    <property type="entry name" value="Kinase-like_dom_sf"/>
</dbReference>
<evidence type="ECO:0000256" key="1">
    <source>
        <dbReference type="ARBA" id="ARBA00009670"/>
    </source>
</evidence>
<dbReference type="AlphaFoldDB" id="A0A917ZHJ0"/>
<evidence type="ECO:0000313" key="7">
    <source>
        <dbReference type="Proteomes" id="UP000599578"/>
    </source>
</evidence>
<gene>
    <name evidence="6" type="primary">abc1</name>
    <name evidence="6" type="ORF">GCM10011348_26940</name>
</gene>
<dbReference type="Proteomes" id="UP000599578">
    <property type="component" value="Unassembled WGS sequence"/>
</dbReference>
<reference evidence="6 7" key="1">
    <citation type="journal article" date="2014" name="Int. J. Syst. Evol. Microbiol.">
        <title>Complete genome sequence of Corynebacterium casei LMG S-19264T (=DSM 44701T), isolated from a smear-ripened cheese.</title>
        <authorList>
            <consortium name="US DOE Joint Genome Institute (JGI-PGF)"/>
            <person name="Walter F."/>
            <person name="Albersmeier A."/>
            <person name="Kalinowski J."/>
            <person name="Ruckert C."/>
        </authorList>
    </citation>
    <scope>NUCLEOTIDE SEQUENCE [LARGE SCALE GENOMIC DNA]</scope>
    <source>
        <strain evidence="6 7">CGMCC 1.7286</strain>
    </source>
</reference>
<dbReference type="PANTHER" id="PTHR43851">
    <property type="match status" value="1"/>
</dbReference>
<sequence length="441" mass="49082">MSQTNRAKAARVPQSRLSRLAGLGSLAGGIAGNLLVEGGRQLVRGERPELMNLLLTPGNMSRLADRLARMRGAAMKVGQLLSMDAGTVLPPELAQVLARLQADAEFMPQAQLFSVLEANWGKDWEQDFSRFSFRPIAAASIGQVHEARTVDAEHLAVKVQYPGVRRSIDSDIDNVCSLLRMSGLLPAELDVAPLIEEARLQLKREADYRREGEQLSAYGEMLSRFRNRDRVRLPLYHAKRSTADILCMSFMQGQPLEARVRHRSDEADRLMTLLLDLFFAELLEFQSVQTDPNPANYRVDTESGDLILLDFGAVRAFSPAFVRGYRRAIEAAVSEDRRALREALEALGFFHRGSEVANLDVVLDIFVLAAEPLRSPGAYDFGSSDLARRIQSRGMSVSRDPAAWHTPPADVLFLHRKMGGLYLLASRLGARVDVGRLFQHY</sequence>
<dbReference type="SUPFAM" id="SSF56112">
    <property type="entry name" value="Protein kinase-like (PK-like)"/>
    <property type="match status" value="1"/>
</dbReference>
<dbReference type="RefSeq" id="WP_188861130.1">
    <property type="nucleotide sequence ID" value="NZ_BMLT01000006.1"/>
</dbReference>
<accession>A0A917ZHJ0</accession>